<evidence type="ECO:0000313" key="2">
    <source>
        <dbReference type="EMBL" id="MFD2755725.1"/>
    </source>
</evidence>
<keyword evidence="3" id="KW-1185">Reference proteome</keyword>
<dbReference type="SUPFAM" id="SSF55729">
    <property type="entry name" value="Acyl-CoA N-acyltransferases (Nat)"/>
    <property type="match status" value="1"/>
</dbReference>
<dbReference type="PROSITE" id="PS51186">
    <property type="entry name" value="GNAT"/>
    <property type="match status" value="1"/>
</dbReference>
<dbReference type="GO" id="GO:0016746">
    <property type="term" value="F:acyltransferase activity"/>
    <property type="evidence" value="ECO:0007669"/>
    <property type="project" value="UniProtKB-KW"/>
</dbReference>
<reference evidence="3" key="1">
    <citation type="journal article" date="2019" name="Int. J. Syst. Evol. Microbiol.">
        <title>The Global Catalogue of Microorganisms (GCM) 10K type strain sequencing project: providing services to taxonomists for standard genome sequencing and annotation.</title>
        <authorList>
            <consortium name="The Broad Institute Genomics Platform"/>
            <consortium name="The Broad Institute Genome Sequencing Center for Infectious Disease"/>
            <person name="Wu L."/>
            <person name="Ma J."/>
        </authorList>
    </citation>
    <scope>NUCLEOTIDE SEQUENCE [LARGE SCALE GENOMIC DNA]</scope>
    <source>
        <strain evidence="3">TISTR 1906</strain>
    </source>
</reference>
<comment type="caution">
    <text evidence="2">The sequence shown here is derived from an EMBL/GenBank/DDBJ whole genome shotgun (WGS) entry which is preliminary data.</text>
</comment>
<proteinExistence type="predicted"/>
<dbReference type="EMBL" id="JBHUMV010000007">
    <property type="protein sequence ID" value="MFD2755725.1"/>
    <property type="molecule type" value="Genomic_DNA"/>
</dbReference>
<keyword evidence="2" id="KW-0012">Acyltransferase</keyword>
<accession>A0ABW5UTE4</accession>
<feature type="domain" description="N-acetyltransferase" evidence="1">
    <location>
        <begin position="7"/>
        <end position="166"/>
    </location>
</feature>
<dbReference type="RefSeq" id="WP_066483665.1">
    <property type="nucleotide sequence ID" value="NZ_BCNT01000025.1"/>
</dbReference>
<dbReference type="Proteomes" id="UP001597463">
    <property type="component" value="Unassembled WGS sequence"/>
</dbReference>
<dbReference type="Pfam" id="PF13302">
    <property type="entry name" value="Acetyltransf_3"/>
    <property type="match status" value="1"/>
</dbReference>
<gene>
    <name evidence="2" type="ORF">ACFSW6_16780</name>
</gene>
<evidence type="ECO:0000313" key="3">
    <source>
        <dbReference type="Proteomes" id="UP001597463"/>
    </source>
</evidence>
<organism evidence="2 3">
    <name type="scientific">Comamonas terrae</name>
    <dbReference type="NCBI Taxonomy" id="673548"/>
    <lineage>
        <taxon>Bacteria</taxon>
        <taxon>Pseudomonadati</taxon>
        <taxon>Pseudomonadota</taxon>
        <taxon>Betaproteobacteria</taxon>
        <taxon>Burkholderiales</taxon>
        <taxon>Comamonadaceae</taxon>
        <taxon>Comamonas</taxon>
    </lineage>
</organism>
<dbReference type="InterPro" id="IPR051531">
    <property type="entry name" value="N-acetyltransferase"/>
</dbReference>
<name>A0ABW5UTE4_9BURK</name>
<sequence length="178" mass="20211">MRIGHCLQFRDFRAADLPVVAQAMGDARVTQFYGLETEQTDAQAIAREQLAWYQEQAAQGTGWWQATCAQEQVLGALGIYDRDDDGDSAELGYWLLPRHWGKGLMRQALRQWLPRAFEKLKLHSVVAYVEPENLASARLLAAAGFSHEGLLRECTRRGERYASLHRFSLLVHELSLHS</sequence>
<dbReference type="EC" id="2.3.-.-" evidence="2"/>
<dbReference type="InterPro" id="IPR016181">
    <property type="entry name" value="Acyl_CoA_acyltransferase"/>
</dbReference>
<evidence type="ECO:0000259" key="1">
    <source>
        <dbReference type="PROSITE" id="PS51186"/>
    </source>
</evidence>
<protein>
    <submittedName>
        <fullName evidence="2">GNAT family N-acetyltransferase</fullName>
        <ecNumber evidence="2">2.3.-.-</ecNumber>
    </submittedName>
</protein>
<dbReference type="InterPro" id="IPR000182">
    <property type="entry name" value="GNAT_dom"/>
</dbReference>
<keyword evidence="2" id="KW-0808">Transferase</keyword>
<dbReference type="PANTHER" id="PTHR43792">
    <property type="entry name" value="GNAT FAMILY, PUTATIVE (AFU_ORTHOLOGUE AFUA_3G00765)-RELATED-RELATED"/>
    <property type="match status" value="1"/>
</dbReference>
<dbReference type="Gene3D" id="3.40.630.30">
    <property type="match status" value="1"/>
</dbReference>